<gene>
    <name evidence="9" type="ORF">J2045_003582</name>
</gene>
<feature type="chain" id="PRO_5047374917" evidence="7">
    <location>
        <begin position="31"/>
        <end position="209"/>
    </location>
</feature>
<feature type="domain" description="Thioredoxin" evidence="8">
    <location>
        <begin position="22"/>
        <end position="208"/>
    </location>
</feature>
<keyword evidence="4" id="KW-0560">Oxidoreductase</keyword>
<dbReference type="EMBL" id="JAUSUW010000011">
    <property type="protein sequence ID" value="MDQ0422534.1"/>
    <property type="molecule type" value="Genomic_DNA"/>
</dbReference>
<organism evidence="9 10">
    <name type="scientific">Peteryoungia aggregata LMG 23059</name>
    <dbReference type="NCBI Taxonomy" id="1368425"/>
    <lineage>
        <taxon>Bacteria</taxon>
        <taxon>Pseudomonadati</taxon>
        <taxon>Pseudomonadota</taxon>
        <taxon>Alphaproteobacteria</taxon>
        <taxon>Hyphomicrobiales</taxon>
        <taxon>Rhizobiaceae</taxon>
        <taxon>Peteryoungia</taxon>
    </lineage>
</organism>
<evidence type="ECO:0000259" key="8">
    <source>
        <dbReference type="PROSITE" id="PS51352"/>
    </source>
</evidence>
<keyword evidence="5" id="KW-1015">Disulfide bond</keyword>
<evidence type="ECO:0000256" key="3">
    <source>
        <dbReference type="ARBA" id="ARBA00022729"/>
    </source>
</evidence>
<dbReference type="Pfam" id="PF13462">
    <property type="entry name" value="Thioredoxin_4"/>
    <property type="match status" value="1"/>
</dbReference>
<reference evidence="9 10" key="1">
    <citation type="submission" date="2023-07" db="EMBL/GenBank/DDBJ databases">
        <title>Genomic Encyclopedia of Type Strains, Phase IV (KMG-IV): sequencing the most valuable type-strain genomes for metagenomic binning, comparative biology and taxonomic classification.</title>
        <authorList>
            <person name="Goeker M."/>
        </authorList>
    </citation>
    <scope>NUCLEOTIDE SEQUENCE [LARGE SCALE GENOMIC DNA]</scope>
    <source>
        <strain evidence="9 10">DSM 1111</strain>
    </source>
</reference>
<accession>A0ABU0GB09</accession>
<sequence length="209" mass="22957">MPKLTSIANVIRRPLASITILALMGGIAHAAELLQSVGRDDRPIGDQTAPVTIVEYSSPTCPSCVTYRTQVAPLIEAEFVETGKVRIVFRPLARNAVDLAIFMLAEKKAGHEYQRLVDLFYSKHTDIAKSPDIEATLREIARSAGIGDEDFNRHVSDSTTYEALERLKAQAMDDFHVQGTPTFFINGKQITGALSADEMRAQIADALNR</sequence>
<comment type="similarity">
    <text evidence="2">Belongs to the thioredoxin family. DsbA subfamily.</text>
</comment>
<evidence type="ECO:0000256" key="5">
    <source>
        <dbReference type="ARBA" id="ARBA00023157"/>
    </source>
</evidence>
<dbReference type="InterPro" id="IPR012336">
    <property type="entry name" value="Thioredoxin-like_fold"/>
</dbReference>
<dbReference type="PROSITE" id="PS00194">
    <property type="entry name" value="THIOREDOXIN_1"/>
    <property type="match status" value="1"/>
</dbReference>
<evidence type="ECO:0000256" key="2">
    <source>
        <dbReference type="ARBA" id="ARBA00005791"/>
    </source>
</evidence>
<feature type="signal peptide" evidence="7">
    <location>
        <begin position="1"/>
        <end position="30"/>
    </location>
</feature>
<evidence type="ECO:0000256" key="7">
    <source>
        <dbReference type="SAM" id="SignalP"/>
    </source>
</evidence>
<dbReference type="SUPFAM" id="SSF52833">
    <property type="entry name" value="Thioredoxin-like"/>
    <property type="match status" value="1"/>
</dbReference>
<comment type="caution">
    <text evidence="9">The sequence shown here is derived from an EMBL/GenBank/DDBJ whole genome shotgun (WGS) entry which is preliminary data.</text>
</comment>
<dbReference type="InterPro" id="IPR036249">
    <property type="entry name" value="Thioredoxin-like_sf"/>
</dbReference>
<evidence type="ECO:0000313" key="9">
    <source>
        <dbReference type="EMBL" id="MDQ0422534.1"/>
    </source>
</evidence>
<dbReference type="GO" id="GO:0016853">
    <property type="term" value="F:isomerase activity"/>
    <property type="evidence" value="ECO:0007669"/>
    <property type="project" value="UniProtKB-KW"/>
</dbReference>
<dbReference type="PANTHER" id="PTHR13887:SF14">
    <property type="entry name" value="DISULFIDE BOND FORMATION PROTEIN D"/>
    <property type="match status" value="1"/>
</dbReference>
<keyword evidence="10" id="KW-1185">Reference proteome</keyword>
<dbReference type="InterPro" id="IPR017937">
    <property type="entry name" value="Thioredoxin_CS"/>
</dbReference>
<keyword evidence="9" id="KW-0413">Isomerase</keyword>
<keyword evidence="3 7" id="KW-0732">Signal</keyword>
<dbReference type="Proteomes" id="UP001238496">
    <property type="component" value="Unassembled WGS sequence"/>
</dbReference>
<dbReference type="InterPro" id="IPR013766">
    <property type="entry name" value="Thioredoxin_domain"/>
</dbReference>
<protein>
    <submittedName>
        <fullName evidence="9">Protein-disulfide isomerase</fullName>
    </submittedName>
</protein>
<dbReference type="PROSITE" id="PS51352">
    <property type="entry name" value="THIOREDOXIN_2"/>
    <property type="match status" value="1"/>
</dbReference>
<evidence type="ECO:0000256" key="6">
    <source>
        <dbReference type="ARBA" id="ARBA00023284"/>
    </source>
</evidence>
<proteinExistence type="inferred from homology"/>
<evidence type="ECO:0000256" key="1">
    <source>
        <dbReference type="ARBA" id="ARBA00003565"/>
    </source>
</evidence>
<name>A0ABU0GB09_9HYPH</name>
<dbReference type="Gene3D" id="3.40.30.10">
    <property type="entry name" value="Glutaredoxin"/>
    <property type="match status" value="1"/>
</dbReference>
<dbReference type="RefSeq" id="WP_307375159.1">
    <property type="nucleotide sequence ID" value="NZ_JAUSUW010000011.1"/>
</dbReference>
<evidence type="ECO:0000313" key="10">
    <source>
        <dbReference type="Proteomes" id="UP001238496"/>
    </source>
</evidence>
<keyword evidence="6" id="KW-0676">Redox-active center</keyword>
<dbReference type="PANTHER" id="PTHR13887">
    <property type="entry name" value="GLUTATHIONE S-TRANSFERASE KAPPA"/>
    <property type="match status" value="1"/>
</dbReference>
<comment type="function">
    <text evidence="1">May be required for disulfide bond formation in some proteins.</text>
</comment>
<evidence type="ECO:0000256" key="4">
    <source>
        <dbReference type="ARBA" id="ARBA00023002"/>
    </source>
</evidence>